<gene>
    <name evidence="1" type="ORF">OSTQU699_LOCUS6905</name>
</gene>
<comment type="caution">
    <text evidence="1">The sequence shown here is derived from an EMBL/GenBank/DDBJ whole genome shotgun (WGS) entry which is preliminary data.</text>
</comment>
<dbReference type="EMBL" id="CAJHUC010001565">
    <property type="protein sequence ID" value="CAD7701546.1"/>
    <property type="molecule type" value="Genomic_DNA"/>
</dbReference>
<name>A0A8S1J330_9CHLO</name>
<accession>A0A8S1J330</accession>
<organism evidence="1 2">
    <name type="scientific">Ostreobium quekettii</name>
    <dbReference type="NCBI Taxonomy" id="121088"/>
    <lineage>
        <taxon>Eukaryota</taxon>
        <taxon>Viridiplantae</taxon>
        <taxon>Chlorophyta</taxon>
        <taxon>core chlorophytes</taxon>
        <taxon>Ulvophyceae</taxon>
        <taxon>TCBD clade</taxon>
        <taxon>Bryopsidales</taxon>
        <taxon>Ostreobineae</taxon>
        <taxon>Ostreobiaceae</taxon>
        <taxon>Ostreobium</taxon>
    </lineage>
</organism>
<reference evidence="1" key="1">
    <citation type="submission" date="2020-12" db="EMBL/GenBank/DDBJ databases">
        <authorList>
            <person name="Iha C."/>
        </authorList>
    </citation>
    <scope>NUCLEOTIDE SEQUENCE</scope>
</reference>
<protein>
    <submittedName>
        <fullName evidence="1">Uncharacterized protein</fullName>
    </submittedName>
</protein>
<proteinExistence type="predicted"/>
<dbReference type="AlphaFoldDB" id="A0A8S1J330"/>
<dbReference type="Proteomes" id="UP000708148">
    <property type="component" value="Unassembled WGS sequence"/>
</dbReference>
<evidence type="ECO:0000313" key="2">
    <source>
        <dbReference type="Proteomes" id="UP000708148"/>
    </source>
</evidence>
<sequence length="193" mass="21197">MPWLAGDAGSQATSATKIGNMKLAAAAVLLLALASVASVWSLSLNWELMCTGANHAEDECPEHHKCVALGEKVCKQVQDCTTDKYGKETCTGKQMCWEHACVGIPRYCEVVNAGEDECVTNYGKDLECKELKKPECMNEKECEYADTDKCKEYDNVKKGCKVYEQEEVCKDAEVCWTGKCVEVPKKGGYNAGK</sequence>
<evidence type="ECO:0000313" key="1">
    <source>
        <dbReference type="EMBL" id="CAD7701546.1"/>
    </source>
</evidence>
<keyword evidence="2" id="KW-1185">Reference proteome</keyword>